<comment type="caution">
    <text evidence="3">The sequence shown here is derived from an EMBL/GenBank/DDBJ whole genome shotgun (WGS) entry which is preliminary data.</text>
</comment>
<dbReference type="RefSeq" id="WP_144228462.1">
    <property type="nucleotide sequence ID" value="NZ_CBCRVV010000001.1"/>
</dbReference>
<keyword evidence="4" id="KW-1185">Reference proteome</keyword>
<dbReference type="SUPFAM" id="SSF69318">
    <property type="entry name" value="Integrin alpha N-terminal domain"/>
    <property type="match status" value="2"/>
</dbReference>
<dbReference type="OrthoDB" id="5481797at2"/>
<dbReference type="Proteomes" id="UP000315648">
    <property type="component" value="Unassembled WGS sequence"/>
</dbReference>
<proteinExistence type="predicted"/>
<sequence length="775" mass="83959">MSSSLLNGRLGAVCLLAVASLHAAAPEVALSGPEVQKLDWNTRVLQAVDMNGDKLLDVLVANNDRSTIDILYQLKPGEAREVATKSANANRWEPVVEDARFRRERVTTGVTMYDLVAGDLNGDGRADLAYSGDPQALTVRYQEEEGTWREVKLSEAPGPIQSPGSLRLADLNGDGRTDLVMLGLKELVVFYQSEAGELASPQRFPLADENCYGLELFDVDGDGRPDIVYLSNSPRDAFRVRLQNAQAQFGPEQAYSIKSARSTLQVLAPADAKAKQPARLVFAQQRTGQLEFFNLETAKKGKDGAAPVLRPRVFTPRTSGKTPASYAFGDFNADGREDIAVSDADGAQVFIYFRQADGGFTTAERFPSFADVRSLAAGDWTGDGRADLIVASLKEQSVGVASVNAEGRLDYPQPLPGTGRPLAVAAGDVMGKGKLSIVVLREEKGKRWFDVLARNSEGAPVILRTVELTGLKTDPRGLRLIDANQDGRLDVAVFTPLDSMRLFLQNADGSFTDASAGAGFRKGLVDNLDASAVSSGDPAGDGKQALLVSTGGFTRALSLDAKGALTVIDQFNARDTTAEITASFVIPTPKGGRSEVLLYDRKGEQFQRLRANKQGVYEVVDAVPVGRIDVVGAEVRATGKGGRQSELFLLGKDRFWWMPLDRGDFTARSVETYTTDLPEINYSDVIAGDLTDDGKVELVTLDPDNSVVEVLARDESSKAWVSRVHFKVFETDDHYQGRRGEALEPREAIVADVTGDGKKDLLLLVHDRVLIYPQK</sequence>
<evidence type="ECO:0000313" key="4">
    <source>
        <dbReference type="Proteomes" id="UP000315648"/>
    </source>
</evidence>
<reference evidence="3 4" key="1">
    <citation type="submission" date="2019-07" db="EMBL/GenBank/DDBJ databases">
        <title>Description of 53C-WASEF.</title>
        <authorList>
            <person name="Pitt A."/>
            <person name="Hahn M.W."/>
        </authorList>
    </citation>
    <scope>NUCLEOTIDE SEQUENCE [LARGE SCALE GENOMIC DNA]</scope>
    <source>
        <strain evidence="3 4">53C-WASEF</strain>
    </source>
</reference>
<dbReference type="EMBL" id="VMBG01000001">
    <property type="protein sequence ID" value="TSJ78121.1"/>
    <property type="molecule type" value="Genomic_DNA"/>
</dbReference>
<evidence type="ECO:0000256" key="1">
    <source>
        <dbReference type="ARBA" id="ARBA00022729"/>
    </source>
</evidence>
<dbReference type="AlphaFoldDB" id="A0A556QNA0"/>
<dbReference type="InterPro" id="IPR013517">
    <property type="entry name" value="FG-GAP"/>
</dbReference>
<protein>
    <submittedName>
        <fullName evidence="3">VCBS repeat-containing protein</fullName>
    </submittedName>
</protein>
<organism evidence="3 4">
    <name type="scientific">Rariglobus hedericola</name>
    <dbReference type="NCBI Taxonomy" id="2597822"/>
    <lineage>
        <taxon>Bacteria</taxon>
        <taxon>Pseudomonadati</taxon>
        <taxon>Verrucomicrobiota</taxon>
        <taxon>Opitutia</taxon>
        <taxon>Opitutales</taxon>
        <taxon>Opitutaceae</taxon>
        <taxon>Rariglobus</taxon>
    </lineage>
</organism>
<dbReference type="Pfam" id="PF13517">
    <property type="entry name" value="FG-GAP_3"/>
    <property type="match status" value="2"/>
</dbReference>
<keyword evidence="1 2" id="KW-0732">Signal</keyword>
<accession>A0A556QNA0</accession>
<dbReference type="PANTHER" id="PTHR46580">
    <property type="entry name" value="SENSOR KINASE-RELATED"/>
    <property type="match status" value="1"/>
</dbReference>
<dbReference type="PANTHER" id="PTHR46580:SF2">
    <property type="entry name" value="MAM DOMAIN-CONTAINING PROTEIN"/>
    <property type="match status" value="1"/>
</dbReference>
<evidence type="ECO:0000313" key="3">
    <source>
        <dbReference type="EMBL" id="TSJ78121.1"/>
    </source>
</evidence>
<name>A0A556QNA0_9BACT</name>
<dbReference type="Gene3D" id="2.130.10.130">
    <property type="entry name" value="Integrin alpha, N-terminal"/>
    <property type="match status" value="2"/>
</dbReference>
<feature type="signal peptide" evidence="2">
    <location>
        <begin position="1"/>
        <end position="23"/>
    </location>
</feature>
<dbReference type="InterPro" id="IPR028994">
    <property type="entry name" value="Integrin_alpha_N"/>
</dbReference>
<gene>
    <name evidence="3" type="ORF">FPL22_02070</name>
</gene>
<feature type="chain" id="PRO_5021785843" evidence="2">
    <location>
        <begin position="24"/>
        <end position="775"/>
    </location>
</feature>
<evidence type="ECO:0000256" key="2">
    <source>
        <dbReference type="SAM" id="SignalP"/>
    </source>
</evidence>